<dbReference type="Gramene" id="OIW01431">
    <property type="protein sequence ID" value="OIW01431"/>
    <property type="gene ID" value="TanjilG_11149"/>
</dbReference>
<accession>A0A1J7GLM8</accession>
<dbReference type="OMA" id="WLERTFR"/>
<evidence type="ECO:0000259" key="1">
    <source>
        <dbReference type="Pfam" id="PF10536"/>
    </source>
</evidence>
<dbReference type="STRING" id="3871.A0A1J7GLM8"/>
<proteinExistence type="predicted"/>
<dbReference type="AlphaFoldDB" id="A0A1J7GLM8"/>
<reference evidence="2 3" key="1">
    <citation type="journal article" date="2017" name="Plant Biotechnol. J.">
        <title>A comprehensive draft genome sequence for lupin (Lupinus angustifolius), an emerging health food: insights into plant-microbe interactions and legume evolution.</title>
        <authorList>
            <person name="Hane J.K."/>
            <person name="Ming Y."/>
            <person name="Kamphuis L.G."/>
            <person name="Nelson M.N."/>
            <person name="Garg G."/>
            <person name="Atkins C.A."/>
            <person name="Bayer P.E."/>
            <person name="Bravo A."/>
            <person name="Bringans S."/>
            <person name="Cannon S."/>
            <person name="Edwards D."/>
            <person name="Foley R."/>
            <person name="Gao L.L."/>
            <person name="Harrison M.J."/>
            <person name="Huang W."/>
            <person name="Hurgobin B."/>
            <person name="Li S."/>
            <person name="Liu C.W."/>
            <person name="McGrath A."/>
            <person name="Morahan G."/>
            <person name="Murray J."/>
            <person name="Weller J."/>
            <person name="Jian J."/>
            <person name="Singh K.B."/>
        </authorList>
    </citation>
    <scope>NUCLEOTIDE SEQUENCE [LARGE SCALE GENOMIC DNA]</scope>
    <source>
        <strain evidence="3">cv. Tanjil</strain>
        <tissue evidence="2">Whole plant</tissue>
    </source>
</reference>
<dbReference type="Proteomes" id="UP000188354">
    <property type="component" value="Chromosome LG11"/>
</dbReference>
<protein>
    <recommendedName>
        <fullName evidence="1">Aminotransferase-like plant mobile domain-containing protein</fullName>
    </recommendedName>
</protein>
<dbReference type="PANTHER" id="PTHR46033:SF8">
    <property type="entry name" value="PROTEIN MAINTENANCE OF MERISTEMS-LIKE"/>
    <property type="match status" value="1"/>
</dbReference>
<sequence length="164" mass="19040">MDWEALCMQLLGAVPAGNELMGQRVKLTWLERTFRDIPDNANDVIIEQHAKAFILRMIGEFLMPDTSGNRVHLMYLPLLQDLIETFQYSWGSAVLACRNRGLCRATIISDQKEIRGCLLLLQSWAYDRIENLAQRLHDPTIPYFPWVKRYILILPLHVNCITQQ</sequence>
<dbReference type="InterPro" id="IPR044824">
    <property type="entry name" value="MAIN-like"/>
</dbReference>
<dbReference type="GO" id="GO:0010073">
    <property type="term" value="P:meristem maintenance"/>
    <property type="evidence" value="ECO:0007669"/>
    <property type="project" value="InterPro"/>
</dbReference>
<dbReference type="Pfam" id="PF10536">
    <property type="entry name" value="PMD"/>
    <property type="match status" value="1"/>
</dbReference>
<name>A0A1J7GLM8_LUPAN</name>
<organism evidence="2 3">
    <name type="scientific">Lupinus angustifolius</name>
    <name type="common">Narrow-leaved blue lupine</name>
    <dbReference type="NCBI Taxonomy" id="3871"/>
    <lineage>
        <taxon>Eukaryota</taxon>
        <taxon>Viridiplantae</taxon>
        <taxon>Streptophyta</taxon>
        <taxon>Embryophyta</taxon>
        <taxon>Tracheophyta</taxon>
        <taxon>Spermatophyta</taxon>
        <taxon>Magnoliopsida</taxon>
        <taxon>eudicotyledons</taxon>
        <taxon>Gunneridae</taxon>
        <taxon>Pentapetalae</taxon>
        <taxon>rosids</taxon>
        <taxon>fabids</taxon>
        <taxon>Fabales</taxon>
        <taxon>Fabaceae</taxon>
        <taxon>Papilionoideae</taxon>
        <taxon>50 kb inversion clade</taxon>
        <taxon>genistoids sensu lato</taxon>
        <taxon>core genistoids</taxon>
        <taxon>Genisteae</taxon>
        <taxon>Lupinus</taxon>
    </lineage>
</organism>
<evidence type="ECO:0000313" key="2">
    <source>
        <dbReference type="EMBL" id="OIW01431.1"/>
    </source>
</evidence>
<dbReference type="InterPro" id="IPR019557">
    <property type="entry name" value="AminoTfrase-like_pln_mobile"/>
</dbReference>
<dbReference type="EMBL" id="CM007371">
    <property type="protein sequence ID" value="OIW01431.1"/>
    <property type="molecule type" value="Genomic_DNA"/>
</dbReference>
<gene>
    <name evidence="2" type="ORF">TanjilG_11149</name>
</gene>
<keyword evidence="3" id="KW-1185">Reference proteome</keyword>
<feature type="domain" description="Aminotransferase-like plant mobile" evidence="1">
    <location>
        <begin position="4"/>
        <end position="135"/>
    </location>
</feature>
<dbReference type="PANTHER" id="PTHR46033">
    <property type="entry name" value="PROTEIN MAIN-LIKE 2"/>
    <property type="match status" value="1"/>
</dbReference>
<evidence type="ECO:0000313" key="3">
    <source>
        <dbReference type="Proteomes" id="UP000188354"/>
    </source>
</evidence>